<dbReference type="InterPro" id="IPR045584">
    <property type="entry name" value="Pilin-like"/>
</dbReference>
<dbReference type="Proteomes" id="UP000250443">
    <property type="component" value="Unassembled WGS sequence"/>
</dbReference>
<proteinExistence type="predicted"/>
<dbReference type="RefSeq" id="WP_010798396.1">
    <property type="nucleotide sequence ID" value="NZ_CP069262.1"/>
</dbReference>
<keyword evidence="1" id="KW-0812">Transmembrane</keyword>
<sequence>MVKQAKGFTLIELMVTLAVMSILLMAGVPLTQGWLNSAHQRDAASVLQQGIARAKAMALRNPAGVVGADKPAALLCLNDTSLVLAQPVAGQSAFNCGQVGNAQVVWSSALPKQVTIESDNKSFQCVALDNRALPFQSSPSGLDCATVDLAVKAGREDALPITII</sequence>
<evidence type="ECO:0000313" key="2">
    <source>
        <dbReference type="EMBL" id="MBF8640946.1"/>
    </source>
</evidence>
<dbReference type="AlphaFoldDB" id="A0A2X2CL10"/>
<dbReference type="EMBL" id="UAUF01000011">
    <property type="protein sequence ID" value="SPZ06356.1"/>
    <property type="molecule type" value="Genomic_DNA"/>
</dbReference>
<dbReference type="InterPro" id="IPR012902">
    <property type="entry name" value="N_methyl_site"/>
</dbReference>
<evidence type="ECO:0000313" key="3">
    <source>
        <dbReference type="EMBL" id="SPZ06356.1"/>
    </source>
</evidence>
<feature type="transmembrane region" description="Helical" evidence="1">
    <location>
        <begin position="7"/>
        <end position="30"/>
    </location>
</feature>
<dbReference type="SUPFAM" id="SSF54523">
    <property type="entry name" value="Pili subunits"/>
    <property type="match status" value="1"/>
</dbReference>
<reference evidence="2 5" key="2">
    <citation type="submission" date="2020-10" db="EMBL/GenBank/DDBJ databases">
        <title>Genome sequences of Pseudomonas isolates.</title>
        <authorList>
            <person name="Wessels L."/>
            <person name="Reich F."/>
            <person name="Hammerl J."/>
        </authorList>
    </citation>
    <scope>NUCLEOTIDE SEQUENCE [LARGE SCALE GENOMIC DNA]</scope>
    <source>
        <strain evidence="2 5">20-MO00624-0</strain>
    </source>
</reference>
<organism evidence="3 4">
    <name type="scientific">Pseudomonas luteola</name>
    <dbReference type="NCBI Taxonomy" id="47886"/>
    <lineage>
        <taxon>Bacteria</taxon>
        <taxon>Pseudomonadati</taxon>
        <taxon>Pseudomonadota</taxon>
        <taxon>Gammaproteobacteria</taxon>
        <taxon>Pseudomonadales</taxon>
        <taxon>Pseudomonadaceae</taxon>
        <taxon>Pseudomonas</taxon>
    </lineage>
</organism>
<dbReference type="Gene3D" id="3.30.700.10">
    <property type="entry name" value="Glycoprotein, Type 4 Pilin"/>
    <property type="match status" value="1"/>
</dbReference>
<dbReference type="EMBL" id="JADMCD010000003">
    <property type="protein sequence ID" value="MBF8640946.1"/>
    <property type="molecule type" value="Genomic_DNA"/>
</dbReference>
<reference evidence="3 4" key="1">
    <citation type="submission" date="2018-06" db="EMBL/GenBank/DDBJ databases">
        <authorList>
            <consortium name="Pathogen Informatics"/>
            <person name="Doyle S."/>
        </authorList>
    </citation>
    <scope>NUCLEOTIDE SEQUENCE [LARGE SCALE GENOMIC DNA]</scope>
    <source>
        <strain evidence="3 4">NCTC11842</strain>
    </source>
</reference>
<gene>
    <name evidence="2" type="ORF">IRZ65_09635</name>
    <name evidence="3" type="ORF">NCTC11842_02240</name>
</gene>
<name>A0A2X2CL10_PSELU</name>
<keyword evidence="5" id="KW-1185">Reference proteome</keyword>
<evidence type="ECO:0000256" key="1">
    <source>
        <dbReference type="SAM" id="Phobius"/>
    </source>
</evidence>
<dbReference type="GeneID" id="300267562"/>
<dbReference type="PROSITE" id="PS00409">
    <property type="entry name" value="PROKAR_NTER_METHYL"/>
    <property type="match status" value="1"/>
</dbReference>
<evidence type="ECO:0000313" key="4">
    <source>
        <dbReference type="Proteomes" id="UP000250443"/>
    </source>
</evidence>
<dbReference type="Pfam" id="PF07963">
    <property type="entry name" value="N_methyl"/>
    <property type="match status" value="1"/>
</dbReference>
<keyword evidence="1" id="KW-1133">Transmembrane helix</keyword>
<dbReference type="Proteomes" id="UP000626180">
    <property type="component" value="Unassembled WGS sequence"/>
</dbReference>
<accession>A0A2X2CL10</accession>
<protein>
    <submittedName>
        <fullName evidence="2">Prepilin-type N-terminal cleavage/methylation domain-containing protein</fullName>
    </submittedName>
    <submittedName>
        <fullName evidence="3">Putative major pilin subunit</fullName>
    </submittedName>
</protein>
<evidence type="ECO:0000313" key="5">
    <source>
        <dbReference type="Proteomes" id="UP000626180"/>
    </source>
</evidence>
<dbReference type="NCBIfam" id="TIGR02532">
    <property type="entry name" value="IV_pilin_GFxxxE"/>
    <property type="match status" value="1"/>
</dbReference>
<keyword evidence="1" id="KW-0472">Membrane</keyword>